<gene>
    <name evidence="2" type="ORF">PIB30_015482</name>
</gene>
<sequence>MAYPWIACVVDVKKTTRASHSPKPCVNRSSGSKVIAIGSWYGRWKNWLEPILQPALAQLSLILTKSEGSKWLILCWLSLYILINEWHVRNFAVWFVSGQIFSEGVRSGPSQKDKGVQPGRKSAAKPTITTPESIIKEPNPPQAHRSSGFEEMEGIVMDSFQRLRREQHEAFQILKSASSVKDSFSIRSNPLATKANTSISPKDSVQGQGSGHKLGKPPDIEMSEAANDSVQKGVSILGKSALDGAWDEAKLGSLLPDDIVRRIVAIAPPSPWKNSDHLAWSLTSDRAFSVKSAYKLLTNDAEDSKIFDLVWSWKGLEQIRTFL</sequence>
<protein>
    <submittedName>
        <fullName evidence="2">Uncharacterized protein</fullName>
    </submittedName>
</protein>
<dbReference type="EMBL" id="JASCZI010181285">
    <property type="protein sequence ID" value="MED6181010.1"/>
    <property type="molecule type" value="Genomic_DNA"/>
</dbReference>
<accession>A0ABU6W8V7</accession>
<proteinExistence type="predicted"/>
<reference evidence="2 3" key="1">
    <citation type="journal article" date="2023" name="Plants (Basel)">
        <title>Bridging the Gap: Combining Genomics and Transcriptomics Approaches to Understand Stylosanthes scabra, an Orphan Legume from the Brazilian Caatinga.</title>
        <authorList>
            <person name="Ferreira-Neto J.R.C."/>
            <person name="da Silva M.D."/>
            <person name="Binneck E."/>
            <person name="de Melo N.F."/>
            <person name="da Silva R.H."/>
            <person name="de Melo A.L.T.M."/>
            <person name="Pandolfi V."/>
            <person name="Bustamante F.O."/>
            <person name="Brasileiro-Vidal A.C."/>
            <person name="Benko-Iseppon A.M."/>
        </authorList>
    </citation>
    <scope>NUCLEOTIDE SEQUENCE [LARGE SCALE GENOMIC DNA]</scope>
    <source>
        <tissue evidence="2">Leaves</tissue>
    </source>
</reference>
<dbReference type="Proteomes" id="UP001341840">
    <property type="component" value="Unassembled WGS sequence"/>
</dbReference>
<evidence type="ECO:0000313" key="3">
    <source>
        <dbReference type="Proteomes" id="UP001341840"/>
    </source>
</evidence>
<name>A0ABU6W8V7_9FABA</name>
<feature type="compositionally biased region" description="Polar residues" evidence="1">
    <location>
        <begin position="192"/>
        <end position="207"/>
    </location>
</feature>
<feature type="region of interest" description="Disordered" evidence="1">
    <location>
        <begin position="105"/>
        <end position="147"/>
    </location>
</feature>
<evidence type="ECO:0000313" key="2">
    <source>
        <dbReference type="EMBL" id="MED6181010.1"/>
    </source>
</evidence>
<evidence type="ECO:0000256" key="1">
    <source>
        <dbReference type="SAM" id="MobiDB-lite"/>
    </source>
</evidence>
<comment type="caution">
    <text evidence="2">The sequence shown here is derived from an EMBL/GenBank/DDBJ whole genome shotgun (WGS) entry which is preliminary data.</text>
</comment>
<feature type="region of interest" description="Disordered" evidence="1">
    <location>
        <begin position="192"/>
        <end position="221"/>
    </location>
</feature>
<keyword evidence="3" id="KW-1185">Reference proteome</keyword>
<organism evidence="2 3">
    <name type="scientific">Stylosanthes scabra</name>
    <dbReference type="NCBI Taxonomy" id="79078"/>
    <lineage>
        <taxon>Eukaryota</taxon>
        <taxon>Viridiplantae</taxon>
        <taxon>Streptophyta</taxon>
        <taxon>Embryophyta</taxon>
        <taxon>Tracheophyta</taxon>
        <taxon>Spermatophyta</taxon>
        <taxon>Magnoliopsida</taxon>
        <taxon>eudicotyledons</taxon>
        <taxon>Gunneridae</taxon>
        <taxon>Pentapetalae</taxon>
        <taxon>rosids</taxon>
        <taxon>fabids</taxon>
        <taxon>Fabales</taxon>
        <taxon>Fabaceae</taxon>
        <taxon>Papilionoideae</taxon>
        <taxon>50 kb inversion clade</taxon>
        <taxon>dalbergioids sensu lato</taxon>
        <taxon>Dalbergieae</taxon>
        <taxon>Pterocarpus clade</taxon>
        <taxon>Stylosanthes</taxon>
    </lineage>
</organism>